<keyword evidence="4" id="KW-0274">FAD</keyword>
<dbReference type="SUPFAM" id="SSF51905">
    <property type="entry name" value="FAD/NAD(P)-binding domain"/>
    <property type="match status" value="1"/>
</dbReference>
<dbReference type="InterPro" id="IPR037099">
    <property type="entry name" value="Fum_R/Succ_DH_flav-like_C_sf"/>
</dbReference>
<feature type="region of interest" description="Disordered" evidence="9">
    <location>
        <begin position="518"/>
        <end position="540"/>
    </location>
</feature>
<dbReference type="PANTHER" id="PTHR42716">
    <property type="entry name" value="L-ASPARTATE OXIDASE"/>
    <property type="match status" value="1"/>
</dbReference>
<evidence type="ECO:0000256" key="1">
    <source>
        <dbReference type="ARBA" id="ARBA00001974"/>
    </source>
</evidence>
<dbReference type="InterPro" id="IPR003953">
    <property type="entry name" value="FAD-dep_OxRdtase_2_FAD-bd"/>
</dbReference>
<comment type="cofactor">
    <cofactor evidence="1">
        <name>FAD</name>
        <dbReference type="ChEBI" id="CHEBI:57692"/>
    </cofactor>
</comment>
<evidence type="ECO:0000259" key="10">
    <source>
        <dbReference type="Pfam" id="PF00890"/>
    </source>
</evidence>
<organism evidence="12 13">
    <name type="scientific">Streptomyces coeruleorubidus</name>
    <dbReference type="NCBI Taxonomy" id="116188"/>
    <lineage>
        <taxon>Bacteria</taxon>
        <taxon>Bacillati</taxon>
        <taxon>Actinomycetota</taxon>
        <taxon>Actinomycetes</taxon>
        <taxon>Kitasatosporales</taxon>
        <taxon>Streptomycetaceae</taxon>
        <taxon>Streptomyces</taxon>
    </lineage>
</organism>
<accession>A0A5J6HYG2</accession>
<name>A0A5J6HYG2_STRC4</name>
<dbReference type="KEGG" id="scoe:CP976_04260"/>
<dbReference type="InterPro" id="IPR005288">
    <property type="entry name" value="NadB"/>
</dbReference>
<evidence type="ECO:0000259" key="11">
    <source>
        <dbReference type="Pfam" id="PF02910"/>
    </source>
</evidence>
<proteinExistence type="predicted"/>
<feature type="domain" description="FAD-dependent oxidoreductase 2 FAD-binding" evidence="10">
    <location>
        <begin position="9"/>
        <end position="216"/>
    </location>
</feature>
<dbReference type="Pfam" id="PF02910">
    <property type="entry name" value="Succ_DH_flav_C"/>
    <property type="match status" value="1"/>
</dbReference>
<dbReference type="Proteomes" id="UP000326598">
    <property type="component" value="Chromosome"/>
</dbReference>
<keyword evidence="3" id="KW-0285">Flavoprotein</keyword>
<gene>
    <name evidence="12" type="ORF">CP976_04260</name>
</gene>
<protein>
    <recommendedName>
        <fullName evidence="2">L-aspartate oxidase</fullName>
    </recommendedName>
    <alternativeName>
        <fullName evidence="7">Quinolinate synthase B</fullName>
    </alternativeName>
</protein>
<dbReference type="AlphaFoldDB" id="A0A5J6HYG2"/>
<evidence type="ECO:0000256" key="8">
    <source>
        <dbReference type="ARBA" id="ARBA00048305"/>
    </source>
</evidence>
<dbReference type="InterPro" id="IPR036188">
    <property type="entry name" value="FAD/NAD-bd_sf"/>
</dbReference>
<dbReference type="PRINTS" id="PR00411">
    <property type="entry name" value="PNDRDTASEI"/>
</dbReference>
<evidence type="ECO:0000313" key="12">
    <source>
        <dbReference type="EMBL" id="QEV23441.1"/>
    </source>
</evidence>
<dbReference type="Gene3D" id="1.20.58.100">
    <property type="entry name" value="Fumarate reductase/succinate dehydrogenase flavoprotein-like, C-terminal domain"/>
    <property type="match status" value="1"/>
</dbReference>
<dbReference type="Gene3D" id="3.50.50.60">
    <property type="entry name" value="FAD/NAD(P)-binding domain"/>
    <property type="match status" value="1"/>
</dbReference>
<dbReference type="PRINTS" id="PR00368">
    <property type="entry name" value="FADPNR"/>
</dbReference>
<evidence type="ECO:0000256" key="9">
    <source>
        <dbReference type="SAM" id="MobiDB-lite"/>
    </source>
</evidence>
<dbReference type="InterPro" id="IPR015939">
    <property type="entry name" value="Fum_Rdtase/Succ_DH_flav-like_C"/>
</dbReference>
<sequence length="540" mass="56340">MTGPDLTADVLVIGGGPAATWAALKAAQDGADVVLADKGYCGTSGATASAGTGVWYVPPESAAREAAMASREARGGYLADRRWMTRVLDQTYAGMNELAAAGRYPFPTGPDGKQLRNGLQGPEYMRRMRIRVQRAGARVLDHSPVTELLTDTSGAVGGARGHRLRAGQPFQVRAGAVVLATGGCAFLSGALGCNVNTGDGALFAAEVGAELSGMEFSNAYGIAPEGTSVTKTAFYSFATFYREDGTVLEGAASQGGRSVIARALLSEKVYCRLDRADAAARQAMRLAQPNFFLTFDRLGIDPFTQPFAVTLLAEGTVRGTGGIRITGDDCSTTVPGLYAAGDAATRELICGGFTGGGSHNAAWAISSGTWAGRGATRHARSLGAGATTRRLVAAGGAGLRPAGTPGPADGFRDVITAVQGEVLPYDKNYLRHGDRLTASLEVLDSVWEESRASLHAAGGDTVRARQAAAMVAHARWMYSAALVRTETRGMAKRLDFPAQDPRWHHRIVTGGLDQVWTRPEPLTTAPPASTAPAAPLEVIS</sequence>
<feature type="compositionally biased region" description="Low complexity" evidence="9">
    <location>
        <begin position="519"/>
        <end position="540"/>
    </location>
</feature>
<evidence type="ECO:0000256" key="5">
    <source>
        <dbReference type="ARBA" id="ARBA00023002"/>
    </source>
</evidence>
<evidence type="ECO:0000313" key="13">
    <source>
        <dbReference type="Proteomes" id="UP000326598"/>
    </source>
</evidence>
<comment type="catalytic activity">
    <reaction evidence="8">
        <text>L-aspartate + O2 = iminosuccinate + H2O2</text>
        <dbReference type="Rhea" id="RHEA:25876"/>
        <dbReference type="ChEBI" id="CHEBI:15379"/>
        <dbReference type="ChEBI" id="CHEBI:16240"/>
        <dbReference type="ChEBI" id="CHEBI:29991"/>
        <dbReference type="ChEBI" id="CHEBI:77875"/>
        <dbReference type="EC" id="1.4.3.16"/>
    </reaction>
    <physiologicalReaction direction="left-to-right" evidence="8">
        <dbReference type="Rhea" id="RHEA:25877"/>
    </physiologicalReaction>
</comment>
<evidence type="ECO:0000256" key="4">
    <source>
        <dbReference type="ARBA" id="ARBA00022827"/>
    </source>
</evidence>
<reference evidence="12 13" key="1">
    <citation type="submission" date="2017-09" db="EMBL/GenBank/DDBJ databases">
        <authorList>
            <person name="Lee N."/>
            <person name="Cho B.-K."/>
        </authorList>
    </citation>
    <scope>NUCLEOTIDE SEQUENCE [LARGE SCALE GENOMIC DNA]</scope>
    <source>
        <strain evidence="12 13">ATCC 13740</strain>
    </source>
</reference>
<evidence type="ECO:0000256" key="2">
    <source>
        <dbReference type="ARBA" id="ARBA00021901"/>
    </source>
</evidence>
<dbReference type="Pfam" id="PF00890">
    <property type="entry name" value="FAD_binding_2"/>
    <property type="match status" value="1"/>
</dbReference>
<dbReference type="RefSeq" id="WP_150479082.1">
    <property type="nucleotide sequence ID" value="NZ_BMTB01000015.1"/>
</dbReference>
<dbReference type="SUPFAM" id="SSF46977">
    <property type="entry name" value="Succinate dehydrogenase/fumarate reductase flavoprotein C-terminal domain"/>
    <property type="match status" value="1"/>
</dbReference>
<feature type="domain" description="Fumarate reductase/succinate dehydrogenase flavoprotein-like C-terminal" evidence="11">
    <location>
        <begin position="431"/>
        <end position="509"/>
    </location>
</feature>
<dbReference type="GO" id="GO:0034628">
    <property type="term" value="P:'de novo' NAD+ biosynthetic process from L-aspartate"/>
    <property type="evidence" value="ECO:0007669"/>
    <property type="project" value="TreeGrafter"/>
</dbReference>
<dbReference type="PANTHER" id="PTHR42716:SF2">
    <property type="entry name" value="L-ASPARTATE OXIDASE, CHLOROPLASTIC"/>
    <property type="match status" value="1"/>
</dbReference>
<evidence type="ECO:0000256" key="6">
    <source>
        <dbReference type="ARBA" id="ARBA00029426"/>
    </source>
</evidence>
<dbReference type="GO" id="GO:0008734">
    <property type="term" value="F:L-aspartate oxidase activity"/>
    <property type="evidence" value="ECO:0007669"/>
    <property type="project" value="UniProtKB-EC"/>
</dbReference>
<evidence type="ECO:0000256" key="7">
    <source>
        <dbReference type="ARBA" id="ARBA00030386"/>
    </source>
</evidence>
<keyword evidence="5" id="KW-0560">Oxidoreductase</keyword>
<evidence type="ECO:0000256" key="3">
    <source>
        <dbReference type="ARBA" id="ARBA00022630"/>
    </source>
</evidence>
<comment type="function">
    <text evidence="6">Catalyzes the oxidation of L-aspartate to iminoaspartate, the first step in the de novo biosynthesis of NAD(+).</text>
</comment>
<dbReference type="EMBL" id="CP023694">
    <property type="protein sequence ID" value="QEV23441.1"/>
    <property type="molecule type" value="Genomic_DNA"/>
</dbReference>
<dbReference type="GeneID" id="91415301"/>